<name>A0A371H905_MUCPR</name>
<protein>
    <submittedName>
        <fullName evidence="1">Uncharacterized protein</fullName>
    </submittedName>
</protein>
<sequence length="80" mass="9028">MLGPSLVRNRAQILIVQFVLKFGNSSKPLLSLGEAFTEFFPQIRDMMTIDCSTMLLHSRTSTHGIRISPKSYNIFLPNIS</sequence>
<organism evidence="1 2">
    <name type="scientific">Mucuna pruriens</name>
    <name type="common">Velvet bean</name>
    <name type="synonym">Dolichos pruriens</name>
    <dbReference type="NCBI Taxonomy" id="157652"/>
    <lineage>
        <taxon>Eukaryota</taxon>
        <taxon>Viridiplantae</taxon>
        <taxon>Streptophyta</taxon>
        <taxon>Embryophyta</taxon>
        <taxon>Tracheophyta</taxon>
        <taxon>Spermatophyta</taxon>
        <taxon>Magnoliopsida</taxon>
        <taxon>eudicotyledons</taxon>
        <taxon>Gunneridae</taxon>
        <taxon>Pentapetalae</taxon>
        <taxon>rosids</taxon>
        <taxon>fabids</taxon>
        <taxon>Fabales</taxon>
        <taxon>Fabaceae</taxon>
        <taxon>Papilionoideae</taxon>
        <taxon>50 kb inversion clade</taxon>
        <taxon>NPAAA clade</taxon>
        <taxon>indigoferoid/millettioid clade</taxon>
        <taxon>Phaseoleae</taxon>
        <taxon>Mucuna</taxon>
    </lineage>
</organism>
<dbReference type="Proteomes" id="UP000257109">
    <property type="component" value="Unassembled WGS sequence"/>
</dbReference>
<keyword evidence="2" id="KW-1185">Reference proteome</keyword>
<accession>A0A371H905</accession>
<feature type="non-terminal residue" evidence="1">
    <location>
        <position position="1"/>
    </location>
</feature>
<comment type="caution">
    <text evidence="1">The sequence shown here is derived from an EMBL/GenBank/DDBJ whole genome shotgun (WGS) entry which is preliminary data.</text>
</comment>
<gene>
    <name evidence="1" type="ORF">CR513_17681</name>
</gene>
<reference evidence="1" key="1">
    <citation type="submission" date="2018-05" db="EMBL/GenBank/DDBJ databases">
        <title>Draft genome of Mucuna pruriens seed.</title>
        <authorList>
            <person name="Nnadi N.E."/>
            <person name="Vos R."/>
            <person name="Hasami M.H."/>
            <person name="Devisetty U.K."/>
            <person name="Aguiy J.C."/>
        </authorList>
    </citation>
    <scope>NUCLEOTIDE SEQUENCE [LARGE SCALE GENOMIC DNA]</scope>
    <source>
        <strain evidence="1">JCA_2017</strain>
    </source>
</reference>
<dbReference type="EMBL" id="QJKJ01003266">
    <property type="protein sequence ID" value="RDX99277.1"/>
    <property type="molecule type" value="Genomic_DNA"/>
</dbReference>
<evidence type="ECO:0000313" key="2">
    <source>
        <dbReference type="Proteomes" id="UP000257109"/>
    </source>
</evidence>
<evidence type="ECO:0000313" key="1">
    <source>
        <dbReference type="EMBL" id="RDX99277.1"/>
    </source>
</evidence>
<dbReference type="AlphaFoldDB" id="A0A371H905"/>
<proteinExistence type="predicted"/>